<organism evidence="2 3">
    <name type="scientific">Ananas comosus</name>
    <name type="common">Pineapple</name>
    <name type="synonym">Ananas ananas</name>
    <dbReference type="NCBI Taxonomy" id="4615"/>
    <lineage>
        <taxon>Eukaryota</taxon>
        <taxon>Viridiplantae</taxon>
        <taxon>Streptophyta</taxon>
        <taxon>Embryophyta</taxon>
        <taxon>Tracheophyta</taxon>
        <taxon>Spermatophyta</taxon>
        <taxon>Magnoliopsida</taxon>
        <taxon>Liliopsida</taxon>
        <taxon>Poales</taxon>
        <taxon>Bromeliaceae</taxon>
        <taxon>Bromelioideae</taxon>
        <taxon>Ananas</taxon>
    </lineage>
</organism>
<gene>
    <name evidence="3" type="primary">LOC109707341</name>
</gene>
<name>A0A6P5EKN6_ANACO</name>
<dbReference type="OrthoDB" id="1921870at2759"/>
<reference evidence="2" key="1">
    <citation type="journal article" date="2015" name="Nat. Genet.">
        <title>The pineapple genome and the evolution of CAM photosynthesis.</title>
        <authorList>
            <person name="Ming R."/>
            <person name="VanBuren R."/>
            <person name="Wai C.M."/>
            <person name="Tang H."/>
            <person name="Schatz M.C."/>
            <person name="Bowers J.E."/>
            <person name="Lyons E."/>
            <person name="Wang M.L."/>
            <person name="Chen J."/>
            <person name="Biggers E."/>
            <person name="Zhang J."/>
            <person name="Huang L."/>
            <person name="Zhang L."/>
            <person name="Miao W."/>
            <person name="Zhang J."/>
            <person name="Ye Z."/>
            <person name="Miao C."/>
            <person name="Lin Z."/>
            <person name="Wang H."/>
            <person name="Zhou H."/>
            <person name="Yim W.C."/>
            <person name="Priest H.D."/>
            <person name="Zheng C."/>
            <person name="Woodhouse M."/>
            <person name="Edger P.P."/>
            <person name="Guyot R."/>
            <person name="Guo H.B."/>
            <person name="Guo H."/>
            <person name="Zheng G."/>
            <person name="Singh R."/>
            <person name="Sharma A."/>
            <person name="Min X."/>
            <person name="Zheng Y."/>
            <person name="Lee H."/>
            <person name="Gurtowski J."/>
            <person name="Sedlazeck F.J."/>
            <person name="Harkess A."/>
            <person name="McKain M.R."/>
            <person name="Liao Z."/>
            <person name="Fang J."/>
            <person name="Liu J."/>
            <person name="Zhang X."/>
            <person name="Zhang Q."/>
            <person name="Hu W."/>
            <person name="Qin Y."/>
            <person name="Wang K."/>
            <person name="Chen L.Y."/>
            <person name="Shirley N."/>
            <person name="Lin Y.R."/>
            <person name="Liu L.Y."/>
            <person name="Hernandez A.G."/>
            <person name="Wright C.L."/>
            <person name="Bulone V."/>
            <person name="Tuskan G.A."/>
            <person name="Heath K."/>
            <person name="Zee F."/>
            <person name="Moore P.H."/>
            <person name="Sunkar R."/>
            <person name="Leebens-Mack J.H."/>
            <person name="Mockler T."/>
            <person name="Bennetzen J.L."/>
            <person name="Freeling M."/>
            <person name="Sankoff D."/>
            <person name="Paterson A.H."/>
            <person name="Zhu X."/>
            <person name="Yang X."/>
            <person name="Smith J.A."/>
            <person name="Cushman J.C."/>
            <person name="Paull R.E."/>
            <person name="Yu Q."/>
        </authorList>
    </citation>
    <scope>NUCLEOTIDE SEQUENCE [LARGE SCALE GENOMIC DNA]</scope>
    <source>
        <strain evidence="2">cv. F153</strain>
    </source>
</reference>
<evidence type="ECO:0000313" key="2">
    <source>
        <dbReference type="Proteomes" id="UP000515123"/>
    </source>
</evidence>
<proteinExistence type="predicted"/>
<dbReference type="AlphaFoldDB" id="A0A6P5EKN6"/>
<accession>A0A6P5EKN6</accession>
<feature type="region of interest" description="Disordered" evidence="1">
    <location>
        <begin position="87"/>
        <end position="127"/>
    </location>
</feature>
<sequence length="185" mass="20449">MCLMVVTVGCVYPILINYCMLCIPLSCMHSKDCVHVDKKFCAYDVSIDKKFCLDLIKQFFESVQLIGALLLLPVMVRASTLRTTVGSSASSSRATTTPSHVGSSSIGSDLPSSPPDTANSTRVRKKGRGVTKNVKWFKKFKPGEKSAVTIDNDLRRVVASDVVHFCWDQKILKFEIQIENIEGRG</sequence>
<dbReference type="Proteomes" id="UP000515123">
    <property type="component" value="Linkage group 3"/>
</dbReference>
<keyword evidence="2" id="KW-1185">Reference proteome</keyword>
<evidence type="ECO:0000256" key="1">
    <source>
        <dbReference type="SAM" id="MobiDB-lite"/>
    </source>
</evidence>
<feature type="compositionally biased region" description="Low complexity" evidence="1">
    <location>
        <begin position="87"/>
        <end position="111"/>
    </location>
</feature>
<reference evidence="3" key="2">
    <citation type="submission" date="2025-08" db="UniProtKB">
        <authorList>
            <consortium name="RefSeq"/>
        </authorList>
    </citation>
    <scope>IDENTIFICATION</scope>
    <source>
        <tissue evidence="3">Leaf</tissue>
    </source>
</reference>
<evidence type="ECO:0000313" key="3">
    <source>
        <dbReference type="RefSeq" id="XP_020084126.1"/>
    </source>
</evidence>
<dbReference type="GeneID" id="109707341"/>
<dbReference type="RefSeq" id="XP_020084126.1">
    <property type="nucleotide sequence ID" value="XM_020228537.1"/>
</dbReference>
<protein>
    <submittedName>
        <fullName evidence="3">Uncharacterized protein LOC109707341 isoform X2</fullName>
    </submittedName>
</protein>